<organism evidence="3 4">
    <name type="scientific">Pedobacter cryoconitis</name>
    <dbReference type="NCBI Taxonomy" id="188932"/>
    <lineage>
        <taxon>Bacteria</taxon>
        <taxon>Pseudomonadati</taxon>
        <taxon>Bacteroidota</taxon>
        <taxon>Sphingobacteriia</taxon>
        <taxon>Sphingobacteriales</taxon>
        <taxon>Sphingobacteriaceae</taxon>
        <taxon>Pedobacter</taxon>
    </lineage>
</organism>
<feature type="transmembrane region" description="Helical" evidence="1">
    <location>
        <begin position="148"/>
        <end position="168"/>
    </location>
</feature>
<reference evidence="3 4" key="1">
    <citation type="submission" date="2020-08" db="EMBL/GenBank/DDBJ databases">
        <title>Genomic Encyclopedia of Type Strains, Phase IV (KMG-V): Genome sequencing to study the core and pangenomes of soil and plant-associated prokaryotes.</title>
        <authorList>
            <person name="Whitman W."/>
        </authorList>
    </citation>
    <scope>NUCLEOTIDE SEQUENCE [LARGE SCALE GENOMIC DNA]</scope>
    <source>
        <strain evidence="3 4">M2T3</strain>
    </source>
</reference>
<keyword evidence="1" id="KW-0472">Membrane</keyword>
<feature type="transmembrane region" description="Helical" evidence="1">
    <location>
        <begin position="242"/>
        <end position="263"/>
    </location>
</feature>
<dbReference type="PANTHER" id="PTHR39430">
    <property type="entry name" value="MEMBRANE-ASSOCIATED PROTEASE-RELATED"/>
    <property type="match status" value="1"/>
</dbReference>
<sequence>MTQDSKVIKWTPTVCRAILFCLCCAIILAASSRLMQGLPVTEWNQFTLVMIASLGALILTILFSRWEGLQLRAIGLIPGSQSISRLLIGFTVGLFLAIMQPLLVLMTGHISLVRSSEITFVTIVTNLLLYLGIACREELAFRGYPLRSLNYVIGSWKAQLIVAFIFAAEHVAGGMTWSQALLGAGLGSILFGLAALKTKGLALPIGLHAAWNFGQWSLGFKNGAGIYNAVIEKGYETRVEQVGMISYLIIMALAILAFHRLFFLKGTCFSS</sequence>
<comment type="caution">
    <text evidence="3">The sequence shown here is derived from an EMBL/GenBank/DDBJ whole genome shotgun (WGS) entry which is preliminary data.</text>
</comment>
<dbReference type="Pfam" id="PF02517">
    <property type="entry name" value="Rce1-like"/>
    <property type="match status" value="1"/>
</dbReference>
<accession>A0A7X0MHI7</accession>
<feature type="domain" description="CAAX prenyl protease 2/Lysostaphin resistance protein A-like" evidence="2">
    <location>
        <begin position="123"/>
        <end position="213"/>
    </location>
</feature>
<dbReference type="PANTHER" id="PTHR39430:SF1">
    <property type="entry name" value="PROTEASE"/>
    <property type="match status" value="1"/>
</dbReference>
<evidence type="ECO:0000256" key="1">
    <source>
        <dbReference type="SAM" id="Phobius"/>
    </source>
</evidence>
<dbReference type="EMBL" id="JACHCC010000003">
    <property type="protein sequence ID" value="MBB6499397.1"/>
    <property type="molecule type" value="Genomic_DNA"/>
</dbReference>
<feature type="transmembrane region" description="Helical" evidence="1">
    <location>
        <begin position="174"/>
        <end position="196"/>
    </location>
</feature>
<dbReference type="GO" id="GO:0004175">
    <property type="term" value="F:endopeptidase activity"/>
    <property type="evidence" value="ECO:0007669"/>
    <property type="project" value="UniProtKB-ARBA"/>
</dbReference>
<evidence type="ECO:0000259" key="2">
    <source>
        <dbReference type="Pfam" id="PF02517"/>
    </source>
</evidence>
<dbReference type="InterPro" id="IPR003675">
    <property type="entry name" value="Rce1/LyrA-like_dom"/>
</dbReference>
<evidence type="ECO:0000313" key="4">
    <source>
        <dbReference type="Proteomes" id="UP000521017"/>
    </source>
</evidence>
<protein>
    <recommendedName>
        <fullName evidence="2">CAAX prenyl protease 2/Lysostaphin resistance protein A-like domain-containing protein</fullName>
    </recommendedName>
</protein>
<dbReference type="RefSeq" id="WP_184624120.1">
    <property type="nucleotide sequence ID" value="NZ_JACHCC010000003.1"/>
</dbReference>
<dbReference type="Proteomes" id="UP000521017">
    <property type="component" value="Unassembled WGS sequence"/>
</dbReference>
<name>A0A7X0MHI7_9SPHI</name>
<keyword evidence="1" id="KW-1133">Transmembrane helix</keyword>
<keyword evidence="1" id="KW-0812">Transmembrane</keyword>
<evidence type="ECO:0000313" key="3">
    <source>
        <dbReference type="EMBL" id="MBB6499397.1"/>
    </source>
</evidence>
<gene>
    <name evidence="3" type="ORF">HDF25_001538</name>
</gene>
<feature type="transmembrane region" description="Helical" evidence="1">
    <location>
        <begin position="47"/>
        <end position="66"/>
    </location>
</feature>
<dbReference type="AlphaFoldDB" id="A0A7X0MHI7"/>
<dbReference type="GO" id="GO:0080120">
    <property type="term" value="P:CAAX-box protein maturation"/>
    <property type="evidence" value="ECO:0007669"/>
    <property type="project" value="UniProtKB-ARBA"/>
</dbReference>
<feature type="transmembrane region" description="Helical" evidence="1">
    <location>
        <begin position="118"/>
        <end position="136"/>
    </location>
</feature>
<feature type="transmembrane region" description="Helical" evidence="1">
    <location>
        <begin position="86"/>
        <end position="106"/>
    </location>
</feature>
<proteinExistence type="predicted"/>